<keyword evidence="4" id="KW-1185">Reference proteome</keyword>
<comment type="caution">
    <text evidence="3">The sequence shown here is derived from an EMBL/GenBank/DDBJ whole genome shotgun (WGS) entry which is preliminary data.</text>
</comment>
<dbReference type="AlphaFoldDB" id="A0A7K3WVE4"/>
<keyword evidence="1" id="KW-0812">Transmembrane</keyword>
<dbReference type="RefSeq" id="WP_163287086.1">
    <property type="nucleotide sequence ID" value="NZ_JAAGVY010000065.1"/>
</dbReference>
<organism evidence="3 4">
    <name type="scientific">Cryomorpha ignava</name>
    <dbReference type="NCBI Taxonomy" id="101383"/>
    <lineage>
        <taxon>Bacteria</taxon>
        <taxon>Pseudomonadati</taxon>
        <taxon>Bacteroidota</taxon>
        <taxon>Flavobacteriia</taxon>
        <taxon>Flavobacteriales</taxon>
        <taxon>Cryomorphaceae</taxon>
        <taxon>Cryomorpha</taxon>
    </lineage>
</organism>
<keyword evidence="1" id="KW-1133">Transmembrane helix</keyword>
<evidence type="ECO:0000256" key="1">
    <source>
        <dbReference type="SAM" id="Phobius"/>
    </source>
</evidence>
<feature type="transmembrane region" description="Helical" evidence="1">
    <location>
        <begin position="159"/>
        <end position="181"/>
    </location>
</feature>
<dbReference type="EMBL" id="JAAGVY010000065">
    <property type="protein sequence ID" value="NEN25637.1"/>
    <property type="molecule type" value="Genomic_DNA"/>
</dbReference>
<sequence length="322" mass="36242">MIKLLRTYFLLLSCFASVAAFAQRPDAVIDRHEILIGEQAVLKLSYPINKSNPAKVQFPNIGDTLVNKVEVVRKSKIDTLASSEGVSTIRLEQTLYITSFDTGFYAIRPFEFIINGQPEETPAFLLTVKTVEIDTTGGIMGDRGIYTVDVNFMDYVKVYWKYPVIALGAAALIAILVLLIVRYNERRKAKPEAPPAQPARPAHELALEALTKTREEKIYKRGKIKEYHTAITDALRDYLEVAYQIPAHELTTRQIITALKYSGIDEKEMIKLRTILFRADMVKFAKETPDEQENTAAVNDAIQFVQNTIPTAEPTEKPESDA</sequence>
<evidence type="ECO:0008006" key="5">
    <source>
        <dbReference type="Google" id="ProtNLM"/>
    </source>
</evidence>
<feature type="signal peptide" evidence="2">
    <location>
        <begin position="1"/>
        <end position="22"/>
    </location>
</feature>
<evidence type="ECO:0000313" key="3">
    <source>
        <dbReference type="EMBL" id="NEN25637.1"/>
    </source>
</evidence>
<evidence type="ECO:0000256" key="2">
    <source>
        <dbReference type="SAM" id="SignalP"/>
    </source>
</evidence>
<dbReference type="Proteomes" id="UP000486602">
    <property type="component" value="Unassembled WGS sequence"/>
</dbReference>
<name>A0A7K3WVE4_9FLAO</name>
<keyword evidence="1" id="KW-0472">Membrane</keyword>
<reference evidence="3 4" key="1">
    <citation type="submission" date="2020-02" db="EMBL/GenBank/DDBJ databases">
        <title>Out from the shadows clarifying the taxonomy of the family Cryomorphaceae and related taxa by utilizing the GTDB taxonomic framework.</title>
        <authorList>
            <person name="Bowman J.P."/>
        </authorList>
    </citation>
    <scope>NUCLEOTIDE SEQUENCE [LARGE SCALE GENOMIC DNA]</scope>
    <source>
        <strain evidence="3 4">QSSC 1-22</strain>
    </source>
</reference>
<keyword evidence="2" id="KW-0732">Signal</keyword>
<accession>A0A7K3WVE4</accession>
<proteinExistence type="predicted"/>
<protein>
    <recommendedName>
        <fullName evidence="5">Protein BatD</fullName>
    </recommendedName>
</protein>
<evidence type="ECO:0000313" key="4">
    <source>
        <dbReference type="Proteomes" id="UP000486602"/>
    </source>
</evidence>
<feature type="chain" id="PRO_5029648938" description="Protein BatD" evidence="2">
    <location>
        <begin position="23"/>
        <end position="322"/>
    </location>
</feature>
<gene>
    <name evidence="3" type="ORF">G3O08_19265</name>
</gene>